<organism evidence="3">
    <name type="scientific">marine sediment metagenome</name>
    <dbReference type="NCBI Taxonomy" id="412755"/>
    <lineage>
        <taxon>unclassified sequences</taxon>
        <taxon>metagenomes</taxon>
        <taxon>ecological metagenomes</taxon>
    </lineage>
</organism>
<evidence type="ECO:0000259" key="1">
    <source>
        <dbReference type="PROSITE" id="PS50112"/>
    </source>
</evidence>
<dbReference type="InterPro" id="IPR035965">
    <property type="entry name" value="PAS-like_dom_sf"/>
</dbReference>
<comment type="caution">
    <text evidence="3">The sequence shown here is derived from an EMBL/GenBank/DDBJ whole genome shotgun (WGS) entry which is preliminary data.</text>
</comment>
<dbReference type="PROSITE" id="PS50113">
    <property type="entry name" value="PAC"/>
    <property type="match status" value="2"/>
</dbReference>
<dbReference type="AlphaFoldDB" id="X0YY85"/>
<proteinExistence type="predicted"/>
<name>X0YY85_9ZZZZ</name>
<protein>
    <recommendedName>
        <fullName evidence="4">PAS domain-containing protein</fullName>
    </recommendedName>
</protein>
<dbReference type="SUPFAM" id="SSF55785">
    <property type="entry name" value="PYP-like sensor domain (PAS domain)"/>
    <property type="match status" value="2"/>
</dbReference>
<dbReference type="Pfam" id="PF13426">
    <property type="entry name" value="PAS_9"/>
    <property type="match status" value="1"/>
</dbReference>
<sequence length="341" mass="38374">DAYKLEYVNDKVCDIIGRRRSEILGHDFREFLHADSLDIVAERYKKRRQGEDVPSAYEIKIVRKDGEVRNIRMNAGAIQGGDGRVRTVAQLLDITDEKAGALALEESEYRYRNLVENMDSGLSVDNIEGIITLANDALCRMLGYDSPDELIGQKITTVLHGWTQNHVNEKVRDRKAGKIEQYEAQLIHKSGGMVPAMVTASPLLDHNDEYIGSMAVFTNISELKKTEAEVHFLLDLLLHDIGNQLQLILAGGDFLERNAPPDQIVRSKRYIMDGALRCMELIQKVRRAEESKSEPLSPNLLSLVARAETELLFKQRGVRVDLSGLDDNITVYADQALSQQL</sequence>
<dbReference type="InterPro" id="IPR000014">
    <property type="entry name" value="PAS"/>
</dbReference>
<dbReference type="NCBIfam" id="TIGR00229">
    <property type="entry name" value="sensory_box"/>
    <property type="match status" value="2"/>
</dbReference>
<dbReference type="Pfam" id="PF08447">
    <property type="entry name" value="PAS_3"/>
    <property type="match status" value="1"/>
</dbReference>
<dbReference type="PANTHER" id="PTHR44757">
    <property type="entry name" value="DIGUANYLATE CYCLASE DGCP"/>
    <property type="match status" value="1"/>
</dbReference>
<feature type="domain" description="PAS" evidence="1">
    <location>
        <begin position="107"/>
        <end position="148"/>
    </location>
</feature>
<dbReference type="SMART" id="SM00091">
    <property type="entry name" value="PAS"/>
    <property type="match status" value="1"/>
</dbReference>
<reference evidence="3" key="1">
    <citation type="journal article" date="2014" name="Front. Microbiol.">
        <title>High frequency of phylogenetically diverse reductive dehalogenase-homologous genes in deep subseafloor sedimentary metagenomes.</title>
        <authorList>
            <person name="Kawai M."/>
            <person name="Futagami T."/>
            <person name="Toyoda A."/>
            <person name="Takaki Y."/>
            <person name="Nishi S."/>
            <person name="Hori S."/>
            <person name="Arai W."/>
            <person name="Tsubouchi T."/>
            <person name="Morono Y."/>
            <person name="Uchiyama I."/>
            <person name="Ito T."/>
            <person name="Fujiyama A."/>
            <person name="Inagaki F."/>
            <person name="Takami H."/>
        </authorList>
    </citation>
    <scope>NUCLEOTIDE SEQUENCE</scope>
    <source>
        <strain evidence="3">Expedition CK06-06</strain>
    </source>
</reference>
<dbReference type="CDD" id="cd00130">
    <property type="entry name" value="PAS"/>
    <property type="match status" value="2"/>
</dbReference>
<evidence type="ECO:0000259" key="2">
    <source>
        <dbReference type="PROSITE" id="PS50113"/>
    </source>
</evidence>
<dbReference type="InterPro" id="IPR001610">
    <property type="entry name" value="PAC"/>
</dbReference>
<dbReference type="PANTHER" id="PTHR44757:SF2">
    <property type="entry name" value="BIOFILM ARCHITECTURE MAINTENANCE PROTEIN MBAA"/>
    <property type="match status" value="1"/>
</dbReference>
<evidence type="ECO:0000313" key="3">
    <source>
        <dbReference type="EMBL" id="GAG61814.1"/>
    </source>
</evidence>
<dbReference type="InterPro" id="IPR013655">
    <property type="entry name" value="PAS_fold_3"/>
</dbReference>
<dbReference type="InterPro" id="IPR000700">
    <property type="entry name" value="PAS-assoc_C"/>
</dbReference>
<feature type="domain" description="PAS" evidence="1">
    <location>
        <begin position="1"/>
        <end position="51"/>
    </location>
</feature>
<feature type="domain" description="PAC" evidence="2">
    <location>
        <begin position="55"/>
        <end position="106"/>
    </location>
</feature>
<dbReference type="Gene3D" id="3.30.450.20">
    <property type="entry name" value="PAS domain"/>
    <property type="match status" value="2"/>
</dbReference>
<gene>
    <name evidence="3" type="ORF">S01H4_20143</name>
</gene>
<evidence type="ECO:0008006" key="4">
    <source>
        <dbReference type="Google" id="ProtNLM"/>
    </source>
</evidence>
<accession>X0YY85</accession>
<dbReference type="EMBL" id="BART01009036">
    <property type="protein sequence ID" value="GAG61814.1"/>
    <property type="molecule type" value="Genomic_DNA"/>
</dbReference>
<dbReference type="PROSITE" id="PS50112">
    <property type="entry name" value="PAS"/>
    <property type="match status" value="2"/>
</dbReference>
<dbReference type="SMART" id="SM00086">
    <property type="entry name" value="PAC"/>
    <property type="match status" value="2"/>
</dbReference>
<dbReference type="InterPro" id="IPR052155">
    <property type="entry name" value="Biofilm_reg_signaling"/>
</dbReference>
<feature type="non-terminal residue" evidence="3">
    <location>
        <position position="1"/>
    </location>
</feature>
<feature type="domain" description="PAC" evidence="2">
    <location>
        <begin position="180"/>
        <end position="232"/>
    </location>
</feature>